<proteinExistence type="inferred from homology"/>
<sequence length="307" mass="33414">MKVTEDLLKDALRYGKAFTKFGKTAQYIPELRAVNQYYLGVCTIDLEGNVLEAGDTRIPFTIQSISKLASLILAIRDCGADHLFHEKVGVEPTGDPFNSIIKLETKTRPFNPFINAGAIAVASCIKGADADEKFERFLTFTRKLCDNDEIALNQAVYESERDTGDRNRALAYYLKASGILEGDVEECLDFYFRMCSVNVTAHDIAYMSLVLANHGIDPRDGEELIEPQNAKAIRALMLTCGMYDGSGEFAMTVGFPAKSGVGGGIAASLVDRMGIGVFGPALDEKGNSAGGIKILEYLSEKMGVSLF</sequence>
<dbReference type="EC" id="3.5.1.2" evidence="3 6"/>
<dbReference type="PANTHER" id="PTHR12544">
    <property type="entry name" value="GLUTAMINASE"/>
    <property type="match status" value="1"/>
</dbReference>
<dbReference type="PANTHER" id="PTHR12544:SF29">
    <property type="entry name" value="GLUTAMINASE"/>
    <property type="match status" value="1"/>
</dbReference>
<dbReference type="RefSeq" id="WP_204907715.1">
    <property type="nucleotide sequence ID" value="NZ_JACJLV010000002.1"/>
</dbReference>
<comment type="catalytic activity">
    <reaction evidence="5 6">
        <text>L-glutamine + H2O = L-glutamate + NH4(+)</text>
        <dbReference type="Rhea" id="RHEA:15889"/>
        <dbReference type="ChEBI" id="CHEBI:15377"/>
        <dbReference type="ChEBI" id="CHEBI:28938"/>
        <dbReference type="ChEBI" id="CHEBI:29985"/>
        <dbReference type="ChEBI" id="CHEBI:58359"/>
        <dbReference type="EC" id="3.5.1.2"/>
    </reaction>
</comment>
<dbReference type="EMBL" id="JACJLV010000002">
    <property type="protein sequence ID" value="MBM6825643.1"/>
    <property type="molecule type" value="Genomic_DNA"/>
</dbReference>
<evidence type="ECO:0000256" key="1">
    <source>
        <dbReference type="ARBA" id="ARBA00011076"/>
    </source>
</evidence>
<comment type="caution">
    <text evidence="7">The sequence shown here is derived from an EMBL/GenBank/DDBJ whole genome shotgun (WGS) entry which is preliminary data.</text>
</comment>
<protein>
    <recommendedName>
        <fullName evidence="3 6">Glutaminase</fullName>
        <ecNumber evidence="3 6">3.5.1.2</ecNumber>
    </recommendedName>
</protein>
<feature type="binding site" evidence="6">
    <location>
        <position position="261"/>
    </location>
    <ligand>
        <name>substrate</name>
    </ligand>
</feature>
<evidence type="ECO:0000256" key="2">
    <source>
        <dbReference type="ARBA" id="ARBA00011881"/>
    </source>
</evidence>
<evidence type="ECO:0000256" key="5">
    <source>
        <dbReference type="ARBA" id="ARBA00049534"/>
    </source>
</evidence>
<organism evidence="7 8">
    <name type="scientific">Mordavella massiliensis</name>
    <dbReference type="NCBI Taxonomy" id="1871024"/>
    <lineage>
        <taxon>Bacteria</taxon>
        <taxon>Bacillati</taxon>
        <taxon>Bacillota</taxon>
        <taxon>Clostridia</taxon>
        <taxon>Eubacteriales</taxon>
        <taxon>Clostridiaceae</taxon>
        <taxon>Mordavella</taxon>
    </lineage>
</organism>
<name>A0A938X087_9CLOT</name>
<feature type="binding site" evidence="6">
    <location>
        <position position="191"/>
    </location>
    <ligand>
        <name>substrate</name>
    </ligand>
</feature>
<feature type="binding site" evidence="6">
    <location>
        <position position="167"/>
    </location>
    <ligand>
        <name>substrate</name>
    </ligand>
</feature>
<dbReference type="InterPro" id="IPR015868">
    <property type="entry name" value="Glutaminase"/>
</dbReference>
<dbReference type="AlphaFoldDB" id="A0A938X087"/>
<dbReference type="GO" id="GO:0006537">
    <property type="term" value="P:glutamate biosynthetic process"/>
    <property type="evidence" value="ECO:0007669"/>
    <property type="project" value="TreeGrafter"/>
</dbReference>
<keyword evidence="8" id="KW-1185">Reference proteome</keyword>
<accession>A0A938X087</accession>
<feature type="binding site" evidence="6">
    <location>
        <position position="243"/>
    </location>
    <ligand>
        <name>substrate</name>
    </ligand>
</feature>
<evidence type="ECO:0000256" key="6">
    <source>
        <dbReference type="HAMAP-Rule" id="MF_00313"/>
    </source>
</evidence>
<dbReference type="FunFam" id="3.40.710.10:FF:000005">
    <property type="entry name" value="Glutaminase"/>
    <property type="match status" value="1"/>
</dbReference>
<dbReference type="GO" id="GO:0006543">
    <property type="term" value="P:L-glutamine catabolic process"/>
    <property type="evidence" value="ECO:0007669"/>
    <property type="project" value="TreeGrafter"/>
</dbReference>
<reference evidence="7" key="2">
    <citation type="journal article" date="2021" name="Sci. Rep.">
        <title>The distribution of antibiotic resistance genes in chicken gut microbiota commensals.</title>
        <authorList>
            <person name="Juricova H."/>
            <person name="Matiasovicova J."/>
            <person name="Kubasova T."/>
            <person name="Cejkova D."/>
            <person name="Rychlik I."/>
        </authorList>
    </citation>
    <scope>NUCLEOTIDE SEQUENCE</scope>
    <source>
        <strain evidence="7">An420c</strain>
    </source>
</reference>
<dbReference type="Gene3D" id="3.40.710.10">
    <property type="entry name" value="DD-peptidase/beta-lactamase superfamily"/>
    <property type="match status" value="1"/>
</dbReference>
<feature type="binding site" evidence="6">
    <location>
        <position position="64"/>
    </location>
    <ligand>
        <name>substrate</name>
    </ligand>
</feature>
<comment type="subunit">
    <text evidence="2 6">Homotetramer.</text>
</comment>
<feature type="binding site" evidence="6">
    <location>
        <position position="160"/>
    </location>
    <ligand>
        <name>substrate</name>
    </ligand>
</feature>
<evidence type="ECO:0000313" key="7">
    <source>
        <dbReference type="EMBL" id="MBM6825643.1"/>
    </source>
</evidence>
<dbReference type="InterPro" id="IPR012338">
    <property type="entry name" value="Beta-lactam/transpept-like"/>
</dbReference>
<comment type="similarity">
    <text evidence="1 6">Belongs to the glutaminase family.</text>
</comment>
<evidence type="ECO:0000313" key="8">
    <source>
        <dbReference type="Proteomes" id="UP000713880"/>
    </source>
</evidence>
<dbReference type="GO" id="GO:0004359">
    <property type="term" value="F:glutaminase activity"/>
    <property type="evidence" value="ECO:0007669"/>
    <property type="project" value="UniProtKB-UniRule"/>
</dbReference>
<dbReference type="SUPFAM" id="SSF56601">
    <property type="entry name" value="beta-lactamase/transpeptidase-like"/>
    <property type="match status" value="1"/>
</dbReference>
<evidence type="ECO:0000256" key="4">
    <source>
        <dbReference type="ARBA" id="ARBA00022801"/>
    </source>
</evidence>
<keyword evidence="6" id="KW-0007">Acetylation</keyword>
<keyword evidence="4 6" id="KW-0378">Hydrolase</keyword>
<gene>
    <name evidence="6 7" type="primary">glsA</name>
    <name evidence="7" type="ORF">H6A13_00790</name>
</gene>
<dbReference type="NCBIfam" id="TIGR03814">
    <property type="entry name" value="Gln_ase"/>
    <property type="match status" value="1"/>
</dbReference>
<feature type="binding site" evidence="6">
    <location>
        <position position="115"/>
    </location>
    <ligand>
        <name>substrate</name>
    </ligand>
</feature>
<dbReference type="Pfam" id="PF04960">
    <property type="entry name" value="Glutaminase"/>
    <property type="match status" value="1"/>
</dbReference>
<dbReference type="Proteomes" id="UP000713880">
    <property type="component" value="Unassembled WGS sequence"/>
</dbReference>
<evidence type="ECO:0000256" key="3">
    <source>
        <dbReference type="ARBA" id="ARBA00012918"/>
    </source>
</evidence>
<reference evidence="7" key="1">
    <citation type="submission" date="2020-08" db="EMBL/GenBank/DDBJ databases">
        <authorList>
            <person name="Cejkova D."/>
            <person name="Kubasova T."/>
            <person name="Jahodarova E."/>
            <person name="Rychlik I."/>
        </authorList>
    </citation>
    <scope>NUCLEOTIDE SEQUENCE</scope>
    <source>
        <strain evidence="7">An420c</strain>
    </source>
</reference>
<dbReference type="HAMAP" id="MF_00313">
    <property type="entry name" value="Glutaminase"/>
    <property type="match status" value="1"/>
</dbReference>